<evidence type="ECO:0000313" key="2">
    <source>
        <dbReference type="Proteomes" id="UP000638462"/>
    </source>
</evidence>
<dbReference type="EMBL" id="BMIT01000004">
    <property type="protein sequence ID" value="GGE89083.1"/>
    <property type="molecule type" value="Genomic_DNA"/>
</dbReference>
<sequence>MRSGLQREEIEFIMGLFSYNEATDKPAAPKKQPVKADTKKVDTAQYKANYKATYLT</sequence>
<keyword evidence="2" id="KW-1185">Reference proteome</keyword>
<dbReference type="RefSeq" id="WP_156426462.1">
    <property type="nucleotide sequence ID" value="NZ_BMIT01000004.1"/>
</dbReference>
<reference evidence="2" key="1">
    <citation type="journal article" date="2019" name="Int. J. Syst. Evol. Microbiol.">
        <title>The Global Catalogue of Microorganisms (GCM) 10K type strain sequencing project: providing services to taxonomists for standard genome sequencing and annotation.</title>
        <authorList>
            <consortium name="The Broad Institute Genomics Platform"/>
            <consortium name="The Broad Institute Genome Sequencing Center for Infectious Disease"/>
            <person name="Wu L."/>
            <person name="Ma J."/>
        </authorList>
    </citation>
    <scope>NUCLEOTIDE SEQUENCE [LARGE SCALE GENOMIC DNA]</scope>
    <source>
        <strain evidence="2">CGMCC 1.15394</strain>
    </source>
</reference>
<name>A0ABQ1TDN3_9GAMM</name>
<proteinExistence type="predicted"/>
<accession>A0ABQ1TDN3</accession>
<protein>
    <submittedName>
        <fullName evidence="1">Uncharacterized protein</fullName>
    </submittedName>
</protein>
<gene>
    <name evidence="1" type="ORF">GCM10008027_12480</name>
</gene>
<dbReference type="Proteomes" id="UP000638462">
    <property type="component" value="Unassembled WGS sequence"/>
</dbReference>
<evidence type="ECO:0000313" key="1">
    <source>
        <dbReference type="EMBL" id="GGE89083.1"/>
    </source>
</evidence>
<comment type="caution">
    <text evidence="1">The sequence shown here is derived from an EMBL/GenBank/DDBJ whole genome shotgun (WGS) entry which is preliminary data.</text>
</comment>
<organism evidence="1 2">
    <name type="scientific">Pseudoalteromonas gelatinilytica</name>
    <dbReference type="NCBI Taxonomy" id="1703256"/>
    <lineage>
        <taxon>Bacteria</taxon>
        <taxon>Pseudomonadati</taxon>
        <taxon>Pseudomonadota</taxon>
        <taxon>Gammaproteobacteria</taxon>
        <taxon>Alteromonadales</taxon>
        <taxon>Pseudoalteromonadaceae</taxon>
        <taxon>Pseudoalteromonas</taxon>
    </lineage>
</organism>
<dbReference type="GeneID" id="42909457"/>